<evidence type="ECO:0000256" key="5">
    <source>
        <dbReference type="ARBA" id="ARBA00023126"/>
    </source>
</evidence>
<dbReference type="Gene3D" id="3.20.20.70">
    <property type="entry name" value="Aldolase class I"/>
    <property type="match status" value="1"/>
</dbReference>
<dbReference type="EMBL" id="NBIV01000141">
    <property type="protein sequence ID" value="PXF43016.1"/>
    <property type="molecule type" value="Genomic_DNA"/>
</dbReference>
<dbReference type="CDD" id="cd00957">
    <property type="entry name" value="Transaldolase_TalAB"/>
    <property type="match status" value="1"/>
</dbReference>
<sequence>MAFVSSFAPAFSRSAPGSAVCSRRSQVVSGPRMTATQLTQYDALRAVTTIVEDTGEIETIRAHRPHSATTNPSLVASAATKPEYEHLLHEAVQYGRQNSIAGTDTLAIVRNKLFTLFGAEILKYVPGDVSTEVDARLSFDVPAQVEVAQQLIKMYEEVGVARERVLIKLATTWEGIQACRQLEKMGIKTNMTLLFSMPQAVAAAEAGAYLISPFVGRILDWYKKAEGVDSYPAHEDPGVKSVKQIYNYYKCMGHDTIVMGASFRNKGEILELAGCDRLTIAPKFINSLKDTPESVERKLDTPSVEECGLIPRLNLGENDFRWMMNENAMATEKLAQGIRGFARDLEKLDRQLQALLDA</sequence>
<dbReference type="PANTHER" id="PTHR10683">
    <property type="entry name" value="TRANSALDOLASE"/>
    <property type="match status" value="1"/>
</dbReference>
<evidence type="ECO:0000256" key="1">
    <source>
        <dbReference type="ARBA" id="ARBA00004857"/>
    </source>
</evidence>
<dbReference type="Proteomes" id="UP000247409">
    <property type="component" value="Unassembled WGS sequence"/>
</dbReference>
<reference evidence="8 9" key="1">
    <citation type="journal article" date="2018" name="Mol. Biol. Evol.">
        <title>Analysis of the draft genome of the red seaweed Gracilariopsis chorda provides insights into genome size evolution in Rhodophyta.</title>
        <authorList>
            <person name="Lee J."/>
            <person name="Yang E.C."/>
            <person name="Graf L."/>
            <person name="Yang J.H."/>
            <person name="Qiu H."/>
            <person name="Zel Zion U."/>
            <person name="Chan C.X."/>
            <person name="Stephens T.G."/>
            <person name="Weber A.P.M."/>
            <person name="Boo G.H."/>
            <person name="Boo S.M."/>
            <person name="Kim K.M."/>
            <person name="Shin Y."/>
            <person name="Jung M."/>
            <person name="Lee S.J."/>
            <person name="Yim H.S."/>
            <person name="Lee J.H."/>
            <person name="Bhattacharya D."/>
            <person name="Yoon H.S."/>
        </authorList>
    </citation>
    <scope>NUCLEOTIDE SEQUENCE [LARGE SCALE GENOMIC DNA]</scope>
    <source>
        <strain evidence="8 9">SKKU-2015</strain>
        <tissue evidence="8">Whole body</tissue>
    </source>
</reference>
<evidence type="ECO:0000256" key="7">
    <source>
        <dbReference type="RuleBase" id="RU000501"/>
    </source>
</evidence>
<dbReference type="STRING" id="448386.A0A2V3ILQ7"/>
<evidence type="ECO:0000256" key="6">
    <source>
        <dbReference type="ARBA" id="ARBA00023270"/>
    </source>
</evidence>
<proteinExistence type="inferred from homology"/>
<evidence type="ECO:0000256" key="3">
    <source>
        <dbReference type="ARBA" id="ARBA00013151"/>
    </source>
</evidence>
<dbReference type="InterPro" id="IPR018225">
    <property type="entry name" value="Transaldolase_AS"/>
</dbReference>
<dbReference type="GO" id="GO:0005975">
    <property type="term" value="P:carbohydrate metabolic process"/>
    <property type="evidence" value="ECO:0007669"/>
    <property type="project" value="InterPro"/>
</dbReference>
<comment type="caution">
    <text evidence="8">The sequence shown here is derived from an EMBL/GenBank/DDBJ whole genome shotgun (WGS) entry which is preliminary data.</text>
</comment>
<dbReference type="GO" id="GO:0009052">
    <property type="term" value="P:pentose-phosphate shunt, non-oxidative branch"/>
    <property type="evidence" value="ECO:0007669"/>
    <property type="project" value="TreeGrafter"/>
</dbReference>
<dbReference type="UniPathway" id="UPA00115">
    <property type="reaction ID" value="UER00414"/>
</dbReference>
<comment type="function">
    <text evidence="7">Catalyzes the rate-limiting step of the non-oxidative phase in the pentose phosphate pathway. Catalyzes the reversible conversion of sedheptulose-7-phosphate and D-glyceraldehyde 3-phosphate into erythrose-4-phosphate and beta-D-fructose 6-phosphate.</text>
</comment>
<dbReference type="GO" id="GO:0005737">
    <property type="term" value="C:cytoplasm"/>
    <property type="evidence" value="ECO:0007669"/>
    <property type="project" value="InterPro"/>
</dbReference>
<comment type="catalytic activity">
    <reaction evidence="7">
        <text>D-sedoheptulose 7-phosphate + D-glyceraldehyde 3-phosphate = D-erythrose 4-phosphate + beta-D-fructose 6-phosphate</text>
        <dbReference type="Rhea" id="RHEA:17053"/>
        <dbReference type="ChEBI" id="CHEBI:16897"/>
        <dbReference type="ChEBI" id="CHEBI:57483"/>
        <dbReference type="ChEBI" id="CHEBI:57634"/>
        <dbReference type="ChEBI" id="CHEBI:59776"/>
        <dbReference type="EC" id="2.2.1.2"/>
    </reaction>
</comment>
<evidence type="ECO:0000256" key="4">
    <source>
        <dbReference type="ARBA" id="ARBA00022679"/>
    </source>
</evidence>
<dbReference type="EC" id="2.2.1.2" evidence="3 7"/>
<dbReference type="SUPFAM" id="SSF51569">
    <property type="entry name" value="Aldolase"/>
    <property type="match status" value="1"/>
</dbReference>
<comment type="pathway">
    <text evidence="1 7">Carbohydrate degradation; pentose phosphate pathway; D-glyceraldehyde 3-phosphate and beta-D-fructose 6-phosphate from D-ribose 5-phosphate and D-xylulose 5-phosphate (non-oxidative stage): step 2/3.</text>
</comment>
<accession>A0A2V3ILQ7</accession>
<evidence type="ECO:0000256" key="2">
    <source>
        <dbReference type="ARBA" id="ARBA00008012"/>
    </source>
</evidence>
<dbReference type="InterPro" id="IPR013785">
    <property type="entry name" value="Aldolase_TIM"/>
</dbReference>
<dbReference type="InterPro" id="IPR004730">
    <property type="entry name" value="Transaldolase_1"/>
</dbReference>
<evidence type="ECO:0000313" key="8">
    <source>
        <dbReference type="EMBL" id="PXF43016.1"/>
    </source>
</evidence>
<dbReference type="NCBIfam" id="TIGR00874">
    <property type="entry name" value="talAB"/>
    <property type="match status" value="1"/>
</dbReference>
<dbReference type="PROSITE" id="PS00958">
    <property type="entry name" value="TRANSALDOLASE_2"/>
    <property type="match status" value="1"/>
</dbReference>
<name>A0A2V3ILQ7_9FLOR</name>
<dbReference type="OrthoDB" id="2015515at2759"/>
<dbReference type="InterPro" id="IPR001585">
    <property type="entry name" value="TAL/FSA"/>
</dbReference>
<comment type="similarity">
    <text evidence="2">Belongs to the transaldolase family. Type 1 subfamily.</text>
</comment>
<keyword evidence="5 7" id="KW-0570">Pentose shunt</keyword>
<gene>
    <name evidence="8" type="ORF">BWQ96_07264</name>
</gene>
<dbReference type="PANTHER" id="PTHR10683:SF18">
    <property type="entry name" value="TRANSALDOLASE"/>
    <property type="match status" value="1"/>
</dbReference>
<keyword evidence="6" id="KW-0704">Schiff base</keyword>
<dbReference type="GO" id="GO:0004801">
    <property type="term" value="F:transaldolase activity"/>
    <property type="evidence" value="ECO:0007669"/>
    <property type="project" value="UniProtKB-EC"/>
</dbReference>
<keyword evidence="4 7" id="KW-0808">Transferase</keyword>
<organism evidence="8 9">
    <name type="scientific">Gracilariopsis chorda</name>
    <dbReference type="NCBI Taxonomy" id="448386"/>
    <lineage>
        <taxon>Eukaryota</taxon>
        <taxon>Rhodophyta</taxon>
        <taxon>Florideophyceae</taxon>
        <taxon>Rhodymeniophycidae</taxon>
        <taxon>Gracilariales</taxon>
        <taxon>Gracilariaceae</taxon>
        <taxon>Gracilariopsis</taxon>
    </lineage>
</organism>
<keyword evidence="9" id="KW-1185">Reference proteome</keyword>
<evidence type="ECO:0000313" key="9">
    <source>
        <dbReference type="Proteomes" id="UP000247409"/>
    </source>
</evidence>
<dbReference type="Pfam" id="PF00923">
    <property type="entry name" value="TAL_FSA"/>
    <property type="match status" value="1"/>
</dbReference>
<protein>
    <recommendedName>
        <fullName evidence="3 7">Transaldolase</fullName>
        <ecNumber evidence="3 7">2.2.1.2</ecNumber>
    </recommendedName>
</protein>
<dbReference type="AlphaFoldDB" id="A0A2V3ILQ7"/>